<dbReference type="EMBL" id="JBJKFK010002177">
    <property type="protein sequence ID" value="KAL3311510.1"/>
    <property type="molecule type" value="Genomic_DNA"/>
</dbReference>
<dbReference type="InterPro" id="IPR038577">
    <property type="entry name" value="GT10-like_C_sf"/>
</dbReference>
<reference evidence="1 2" key="1">
    <citation type="submission" date="2024-11" db="EMBL/GenBank/DDBJ databases">
        <title>Adaptive evolution of stress response genes in parasites aligns with host niche diversity.</title>
        <authorList>
            <person name="Hahn C."/>
            <person name="Resl P."/>
        </authorList>
    </citation>
    <scope>NUCLEOTIDE SEQUENCE [LARGE SCALE GENOMIC DNA]</scope>
    <source>
        <strain evidence="1">EGGRZ-B1_66</strain>
        <tissue evidence="1">Body</tissue>
    </source>
</reference>
<protein>
    <submittedName>
        <fullName evidence="1">Uncharacterized protein</fullName>
    </submittedName>
</protein>
<dbReference type="AlphaFoldDB" id="A0ABD2PVP7"/>
<comment type="caution">
    <text evidence="1">The sequence shown here is derived from an EMBL/GenBank/DDBJ whole genome shotgun (WGS) entry which is preliminary data.</text>
</comment>
<accession>A0ABD2PVP7</accession>
<gene>
    <name evidence="1" type="ORF">Ciccas_009909</name>
</gene>
<organism evidence="1 2">
    <name type="scientific">Cichlidogyrus casuarinus</name>
    <dbReference type="NCBI Taxonomy" id="1844966"/>
    <lineage>
        <taxon>Eukaryota</taxon>
        <taxon>Metazoa</taxon>
        <taxon>Spiralia</taxon>
        <taxon>Lophotrochozoa</taxon>
        <taxon>Platyhelminthes</taxon>
        <taxon>Monogenea</taxon>
        <taxon>Monopisthocotylea</taxon>
        <taxon>Dactylogyridea</taxon>
        <taxon>Ancyrocephalidae</taxon>
        <taxon>Cichlidogyrus</taxon>
    </lineage>
</organism>
<evidence type="ECO:0000313" key="2">
    <source>
        <dbReference type="Proteomes" id="UP001626550"/>
    </source>
</evidence>
<dbReference type="SUPFAM" id="SSF53756">
    <property type="entry name" value="UDP-Glycosyltransferase/glycogen phosphorylase"/>
    <property type="match status" value="1"/>
</dbReference>
<name>A0ABD2PVP7_9PLAT</name>
<evidence type="ECO:0000313" key="1">
    <source>
        <dbReference type="EMBL" id="KAL3311510.1"/>
    </source>
</evidence>
<proteinExistence type="predicted"/>
<dbReference type="Gene3D" id="3.40.50.11660">
    <property type="entry name" value="Glycosyl transferase family 10, C-terminal domain"/>
    <property type="match status" value="1"/>
</dbReference>
<dbReference type="Proteomes" id="UP001626550">
    <property type="component" value="Unassembled WGS sequence"/>
</dbReference>
<keyword evidence="2" id="KW-1185">Reference proteome</keyword>
<sequence>MHLNMIPIVHGATLKNIHRVSPPRSIIQVDFLKLIENLVEIASNPELALEFFVRKQFSKFLLPKLFTVDRKN</sequence>